<keyword evidence="1" id="KW-0812">Transmembrane</keyword>
<name>A0ABT6SM97_9ACTN</name>
<feature type="transmembrane region" description="Helical" evidence="1">
    <location>
        <begin position="201"/>
        <end position="224"/>
    </location>
</feature>
<feature type="transmembrane region" description="Helical" evidence="1">
    <location>
        <begin position="297"/>
        <end position="317"/>
    </location>
</feature>
<reference evidence="2 3" key="1">
    <citation type="submission" date="2023-05" db="EMBL/GenBank/DDBJ databases">
        <title>Draft genome sequence of Streptomyces sp. B-S-A6 isolated from a cave soil in Thailand.</title>
        <authorList>
            <person name="Chamroensaksri N."/>
            <person name="Muangham S."/>
        </authorList>
    </citation>
    <scope>NUCLEOTIDE SEQUENCE [LARGE SCALE GENOMIC DNA]</scope>
    <source>
        <strain evidence="2 3">B-S-A6</strain>
    </source>
</reference>
<feature type="transmembrane region" description="Helical" evidence="1">
    <location>
        <begin position="373"/>
        <end position="394"/>
    </location>
</feature>
<feature type="transmembrane region" description="Helical" evidence="1">
    <location>
        <begin position="7"/>
        <end position="32"/>
    </location>
</feature>
<evidence type="ECO:0000313" key="2">
    <source>
        <dbReference type="EMBL" id="MDI3408802.1"/>
    </source>
</evidence>
<evidence type="ECO:0000256" key="1">
    <source>
        <dbReference type="SAM" id="Phobius"/>
    </source>
</evidence>
<keyword evidence="3" id="KW-1185">Reference proteome</keyword>
<gene>
    <name evidence="2" type="ORF">QIS96_33920</name>
</gene>
<dbReference type="NCBIfam" id="NF038391">
    <property type="entry name" value="streptophobe"/>
    <property type="match status" value="1"/>
</dbReference>
<comment type="caution">
    <text evidence="2">The sequence shown here is derived from an EMBL/GenBank/DDBJ whole genome shotgun (WGS) entry which is preliminary data.</text>
</comment>
<evidence type="ECO:0000313" key="3">
    <source>
        <dbReference type="Proteomes" id="UP001223978"/>
    </source>
</evidence>
<proteinExistence type="predicted"/>
<organism evidence="2 3">
    <name type="scientific">Streptomyces cavernicola</name>
    <dbReference type="NCBI Taxonomy" id="3043613"/>
    <lineage>
        <taxon>Bacteria</taxon>
        <taxon>Bacillati</taxon>
        <taxon>Actinomycetota</taxon>
        <taxon>Actinomycetes</taxon>
        <taxon>Kitasatosporales</taxon>
        <taxon>Streptomycetaceae</taxon>
        <taxon>Streptomyces</taxon>
    </lineage>
</organism>
<keyword evidence="1" id="KW-0472">Membrane</keyword>
<accession>A0ABT6SM97</accession>
<keyword evidence="1" id="KW-1133">Transmembrane helix</keyword>
<feature type="transmembrane region" description="Helical" evidence="1">
    <location>
        <begin position="329"/>
        <end position="353"/>
    </location>
</feature>
<dbReference type="EMBL" id="JASCIQ010000052">
    <property type="protein sequence ID" value="MDI3408802.1"/>
    <property type="molecule type" value="Genomic_DNA"/>
</dbReference>
<protein>
    <submittedName>
        <fullName evidence="2">Streptophobe family protein</fullName>
    </submittedName>
</protein>
<feature type="transmembrane region" description="Helical" evidence="1">
    <location>
        <begin position="109"/>
        <end position="127"/>
    </location>
</feature>
<feature type="transmembrane region" description="Helical" evidence="1">
    <location>
        <begin position="161"/>
        <end position="181"/>
    </location>
</feature>
<feature type="transmembrane region" description="Helical" evidence="1">
    <location>
        <begin position="236"/>
        <end position="256"/>
    </location>
</feature>
<dbReference type="Proteomes" id="UP001223978">
    <property type="component" value="Unassembled WGS sequence"/>
</dbReference>
<feature type="transmembrane region" description="Helical" evidence="1">
    <location>
        <begin position="70"/>
        <end position="94"/>
    </location>
</feature>
<feature type="transmembrane region" description="Helical" evidence="1">
    <location>
        <begin position="38"/>
        <end position="58"/>
    </location>
</feature>
<sequence length="419" mass="42724">MSRTREALAAAGAGIVTMIVVAALGLWAAGAADLPGGAFPRVVAAVVVIAAGGTVDIAGNTGDLAQADAAVDVVPLSVTLAGALAMAAVFLLPLRHRAVATTRELADRVARTAGCWLLLLLVLALLARQDFRIPVGDDTAGDIGAELGANPTVGFRADVPATLGVGLVWVLAVLTLAFVVSRRAPLPSPLLHFQRSVRPPASAMLLVLLAYVAIGLVVGVIVLLTRGHPGETVAVLLLGLPNLVWMALGLGAGGAWEGHVDKPIGLPMPDVLDQVLRTEGGSRTLDLGTVAERDGRAWLLVAVAVVLVLAAAFTAAVRSPARLPAWRHALEMAAALALTLLVVGLLTGISARFGLSLMGIGDLGGGLGGEVSLTAHLLRLAAVGAALGLVTGYLGSLLARRVRHPGDVRDARVGEDRRT</sequence>
<dbReference type="RefSeq" id="WP_282546683.1">
    <property type="nucleotide sequence ID" value="NZ_JASCIQ010000052.1"/>
</dbReference>
<dbReference type="InterPro" id="IPR047724">
    <property type="entry name" value="Streptophobe"/>
</dbReference>